<dbReference type="PANTHER" id="PTHR24220:SF685">
    <property type="entry name" value="ABC TRANSPORTER RELATED"/>
    <property type="match status" value="1"/>
</dbReference>
<comment type="caution">
    <text evidence="5">The sequence shown here is derived from an EMBL/GenBank/DDBJ whole genome shotgun (WGS) entry which is preliminary data.</text>
</comment>
<proteinExistence type="predicted"/>
<dbReference type="PROSITE" id="PS00211">
    <property type="entry name" value="ABC_TRANSPORTER_1"/>
    <property type="match status" value="1"/>
</dbReference>
<dbReference type="PROSITE" id="PS50893">
    <property type="entry name" value="ABC_TRANSPORTER_2"/>
    <property type="match status" value="1"/>
</dbReference>
<keyword evidence="6" id="KW-1185">Reference proteome</keyword>
<feature type="domain" description="ABC transporter" evidence="4">
    <location>
        <begin position="3"/>
        <end position="238"/>
    </location>
</feature>
<dbReference type="CDD" id="cd03255">
    <property type="entry name" value="ABC_MJ0796_LolCDE_FtsE"/>
    <property type="match status" value="1"/>
</dbReference>
<dbReference type="InterPro" id="IPR003593">
    <property type="entry name" value="AAA+_ATPase"/>
</dbReference>
<dbReference type="InterPro" id="IPR003439">
    <property type="entry name" value="ABC_transporter-like_ATP-bd"/>
</dbReference>
<reference evidence="6" key="1">
    <citation type="journal article" date="2019" name="Int. J. Syst. Evol. Microbiol.">
        <title>The Global Catalogue of Microorganisms (GCM) 10K type strain sequencing project: providing services to taxonomists for standard genome sequencing and annotation.</title>
        <authorList>
            <consortium name="The Broad Institute Genomics Platform"/>
            <consortium name="The Broad Institute Genome Sequencing Center for Infectious Disease"/>
            <person name="Wu L."/>
            <person name="Ma J."/>
        </authorList>
    </citation>
    <scope>NUCLEOTIDE SEQUENCE [LARGE SCALE GENOMIC DNA]</scope>
    <source>
        <strain evidence="6">JCM 31037</strain>
    </source>
</reference>
<protein>
    <submittedName>
        <fullName evidence="5">ABC transporter ATP-binding protein</fullName>
    </submittedName>
</protein>
<evidence type="ECO:0000313" key="6">
    <source>
        <dbReference type="Proteomes" id="UP001597260"/>
    </source>
</evidence>
<keyword evidence="2" id="KW-0547">Nucleotide-binding</keyword>
<evidence type="ECO:0000256" key="3">
    <source>
        <dbReference type="ARBA" id="ARBA00022840"/>
    </source>
</evidence>
<dbReference type="InterPro" id="IPR027417">
    <property type="entry name" value="P-loop_NTPase"/>
</dbReference>
<evidence type="ECO:0000256" key="2">
    <source>
        <dbReference type="ARBA" id="ARBA00022741"/>
    </source>
</evidence>
<dbReference type="SUPFAM" id="SSF52540">
    <property type="entry name" value="P-loop containing nucleoside triphosphate hydrolases"/>
    <property type="match status" value="1"/>
</dbReference>
<dbReference type="SMART" id="SM00382">
    <property type="entry name" value="AAA"/>
    <property type="match status" value="1"/>
</dbReference>
<evidence type="ECO:0000259" key="4">
    <source>
        <dbReference type="PROSITE" id="PS50893"/>
    </source>
</evidence>
<dbReference type="RefSeq" id="WP_377568223.1">
    <property type="nucleotide sequence ID" value="NZ_JBHTMP010000007.1"/>
</dbReference>
<dbReference type="InterPro" id="IPR017871">
    <property type="entry name" value="ABC_transporter-like_CS"/>
</dbReference>
<keyword evidence="1" id="KW-0813">Transport</keyword>
<sequence>MTLSLTDVRLTYPDGDRRLVALADVDLHVAAGELVAVTGPSGSGKSSLLAVAGALITAESGTVTIGGVDLGALDQPARDRLRREQIGFVFQQANLLGSLTALDQLLLVAHISRVPRAVARERAQRLLDRVGLAAKAGKRPHQLSGGERQRVGVARALMGEPSLLLVDEPTSALDHDRGETVVRMLRDITHENQVATVMVTHDVQHLHLTDRVVTMHDGQLTPAQPIVTGRGAGTVAAVR</sequence>
<organism evidence="5 6">
    <name type="scientific">Micromonospora sonneratiae</name>
    <dbReference type="NCBI Taxonomy" id="1184706"/>
    <lineage>
        <taxon>Bacteria</taxon>
        <taxon>Bacillati</taxon>
        <taxon>Actinomycetota</taxon>
        <taxon>Actinomycetes</taxon>
        <taxon>Micromonosporales</taxon>
        <taxon>Micromonosporaceae</taxon>
        <taxon>Micromonospora</taxon>
    </lineage>
</organism>
<dbReference type="InterPro" id="IPR015854">
    <property type="entry name" value="ABC_transpr_LolD-like"/>
</dbReference>
<accession>A0ABW3Y8X0</accession>
<dbReference type="GO" id="GO:0005524">
    <property type="term" value="F:ATP binding"/>
    <property type="evidence" value="ECO:0007669"/>
    <property type="project" value="UniProtKB-KW"/>
</dbReference>
<dbReference type="InterPro" id="IPR017911">
    <property type="entry name" value="MacB-like_ATP-bd"/>
</dbReference>
<dbReference type="Pfam" id="PF00005">
    <property type="entry name" value="ABC_tran"/>
    <property type="match status" value="1"/>
</dbReference>
<keyword evidence="3 5" id="KW-0067">ATP-binding</keyword>
<name>A0ABW3Y8X0_9ACTN</name>
<evidence type="ECO:0000313" key="5">
    <source>
        <dbReference type="EMBL" id="MFD1320847.1"/>
    </source>
</evidence>
<gene>
    <name evidence="5" type="ORF">ACFQ4H_07065</name>
</gene>
<evidence type="ECO:0000256" key="1">
    <source>
        <dbReference type="ARBA" id="ARBA00022448"/>
    </source>
</evidence>
<dbReference type="PANTHER" id="PTHR24220">
    <property type="entry name" value="IMPORT ATP-BINDING PROTEIN"/>
    <property type="match status" value="1"/>
</dbReference>
<dbReference type="EMBL" id="JBHTMP010000007">
    <property type="protein sequence ID" value="MFD1320847.1"/>
    <property type="molecule type" value="Genomic_DNA"/>
</dbReference>
<dbReference type="Gene3D" id="3.40.50.300">
    <property type="entry name" value="P-loop containing nucleotide triphosphate hydrolases"/>
    <property type="match status" value="1"/>
</dbReference>
<dbReference type="Proteomes" id="UP001597260">
    <property type="component" value="Unassembled WGS sequence"/>
</dbReference>